<reference evidence="2" key="1">
    <citation type="submission" date="2022-06" db="EMBL/GenBank/DDBJ databases">
        <title>Solitalea sp. MAHUQ-68 isolated from rhizospheric soil.</title>
        <authorList>
            <person name="Huq M.A."/>
        </authorList>
    </citation>
    <scope>NUCLEOTIDE SEQUENCE</scope>
    <source>
        <strain evidence="2">MAHUQ-68</strain>
    </source>
</reference>
<dbReference type="EMBL" id="JAMWYS010000034">
    <property type="protein sequence ID" value="MCO4293223.1"/>
    <property type="molecule type" value="Genomic_DNA"/>
</dbReference>
<keyword evidence="3" id="KW-1185">Reference proteome</keyword>
<dbReference type="AlphaFoldDB" id="A0A9X2F7P4"/>
<dbReference type="PANTHER" id="PTHR34109:SF1">
    <property type="entry name" value="VOC DOMAIN-CONTAINING PROTEIN"/>
    <property type="match status" value="1"/>
</dbReference>
<protein>
    <submittedName>
        <fullName evidence="2">VOC family protein</fullName>
    </submittedName>
</protein>
<dbReference type="CDD" id="cd07246">
    <property type="entry name" value="VOC_like"/>
    <property type="match status" value="1"/>
</dbReference>
<proteinExistence type="predicted"/>
<dbReference type="RefSeq" id="WP_252587726.1">
    <property type="nucleotide sequence ID" value="NZ_JAMWYS010000034.1"/>
</dbReference>
<sequence>MENTNLFERHQRIMPYLILDEATKFLPFMQLVFDASETYRSMRDDRTIMHAELMIGECTIMYSNSSKEWDSRQSALFIYVDNADVTYKRAIEAGCYSIVEPETKDYGRTGGIIDPFGNIWWITSVL</sequence>
<evidence type="ECO:0000313" key="2">
    <source>
        <dbReference type="EMBL" id="MCO4293223.1"/>
    </source>
</evidence>
<comment type="caution">
    <text evidence="2">The sequence shown here is derived from an EMBL/GenBank/DDBJ whole genome shotgun (WGS) entry which is preliminary data.</text>
</comment>
<dbReference type="SUPFAM" id="SSF54593">
    <property type="entry name" value="Glyoxalase/Bleomycin resistance protein/Dihydroxybiphenyl dioxygenase"/>
    <property type="match status" value="1"/>
</dbReference>
<dbReference type="InterPro" id="IPR004360">
    <property type="entry name" value="Glyas_Fos-R_dOase_dom"/>
</dbReference>
<dbReference type="Gene3D" id="3.30.720.120">
    <property type="match status" value="1"/>
</dbReference>
<dbReference type="Pfam" id="PF00903">
    <property type="entry name" value="Glyoxalase"/>
    <property type="match status" value="1"/>
</dbReference>
<evidence type="ECO:0000313" key="3">
    <source>
        <dbReference type="Proteomes" id="UP001155182"/>
    </source>
</evidence>
<dbReference type="PANTHER" id="PTHR34109">
    <property type="entry name" value="BNAUNNG04460D PROTEIN-RELATED"/>
    <property type="match status" value="1"/>
</dbReference>
<feature type="domain" description="Glyoxalase/fosfomycin resistance/dioxygenase" evidence="1">
    <location>
        <begin position="24"/>
        <end position="122"/>
    </location>
</feature>
<dbReference type="InterPro" id="IPR029068">
    <property type="entry name" value="Glyas_Bleomycin-R_OHBP_Dase"/>
</dbReference>
<gene>
    <name evidence="2" type="ORF">NF867_10140</name>
</gene>
<evidence type="ECO:0000259" key="1">
    <source>
        <dbReference type="Pfam" id="PF00903"/>
    </source>
</evidence>
<dbReference type="Proteomes" id="UP001155182">
    <property type="component" value="Unassembled WGS sequence"/>
</dbReference>
<organism evidence="2 3">
    <name type="scientific">Solitalea agri</name>
    <dbReference type="NCBI Taxonomy" id="2953739"/>
    <lineage>
        <taxon>Bacteria</taxon>
        <taxon>Pseudomonadati</taxon>
        <taxon>Bacteroidota</taxon>
        <taxon>Sphingobacteriia</taxon>
        <taxon>Sphingobacteriales</taxon>
        <taxon>Sphingobacteriaceae</taxon>
        <taxon>Solitalea</taxon>
    </lineage>
</organism>
<dbReference type="Gene3D" id="3.30.720.110">
    <property type="match status" value="1"/>
</dbReference>
<accession>A0A9X2F7P4</accession>
<name>A0A9X2F7P4_9SPHI</name>